<evidence type="ECO:0000259" key="1">
    <source>
        <dbReference type="PROSITE" id="PS51819"/>
    </source>
</evidence>
<reference evidence="2 3" key="1">
    <citation type="submission" date="2024-06" db="EMBL/GenBank/DDBJ databases">
        <authorList>
            <person name="Kraege A."/>
            <person name="Thomma B."/>
        </authorList>
    </citation>
    <scope>NUCLEOTIDE SEQUENCE [LARGE SCALE GENOMIC DNA]</scope>
</reference>
<dbReference type="EMBL" id="CAXHTA020000020">
    <property type="protein sequence ID" value="CAL5229417.1"/>
    <property type="molecule type" value="Genomic_DNA"/>
</dbReference>
<dbReference type="SUPFAM" id="SSF54593">
    <property type="entry name" value="Glyoxalase/Bleomycin resistance protein/Dihydroxybiphenyl dioxygenase"/>
    <property type="match status" value="1"/>
</dbReference>
<dbReference type="Gene3D" id="3.10.180.10">
    <property type="entry name" value="2,3-Dihydroxybiphenyl 1,2-Dioxygenase, domain 1"/>
    <property type="match status" value="1"/>
</dbReference>
<keyword evidence="3" id="KW-1185">Reference proteome</keyword>
<dbReference type="PANTHER" id="PTHR40280">
    <property type="entry name" value="BLR6907 PROTEIN"/>
    <property type="match status" value="1"/>
</dbReference>
<evidence type="ECO:0000313" key="3">
    <source>
        <dbReference type="Proteomes" id="UP001497392"/>
    </source>
</evidence>
<dbReference type="PROSITE" id="PS51819">
    <property type="entry name" value="VOC"/>
    <property type="match status" value="1"/>
</dbReference>
<organism evidence="2 3">
    <name type="scientific">Coccomyxa viridis</name>
    <dbReference type="NCBI Taxonomy" id="1274662"/>
    <lineage>
        <taxon>Eukaryota</taxon>
        <taxon>Viridiplantae</taxon>
        <taxon>Chlorophyta</taxon>
        <taxon>core chlorophytes</taxon>
        <taxon>Trebouxiophyceae</taxon>
        <taxon>Trebouxiophyceae incertae sedis</taxon>
        <taxon>Coccomyxaceae</taxon>
        <taxon>Coccomyxa</taxon>
    </lineage>
</organism>
<dbReference type="PANTHER" id="PTHR40280:SF1">
    <property type="entry name" value="VOC DOMAIN-CONTAINING PROTEIN"/>
    <property type="match status" value="1"/>
</dbReference>
<gene>
    <name evidence="2" type="primary">g12738</name>
    <name evidence="2" type="ORF">VP750_LOCUS11323</name>
</gene>
<comment type="caution">
    <text evidence="2">The sequence shown here is derived from an EMBL/GenBank/DDBJ whole genome shotgun (WGS) entry which is preliminary data.</text>
</comment>
<feature type="domain" description="VOC" evidence="1">
    <location>
        <begin position="39"/>
        <end position="158"/>
    </location>
</feature>
<dbReference type="InterPro" id="IPR037523">
    <property type="entry name" value="VOC_core"/>
</dbReference>
<dbReference type="InterPro" id="IPR029068">
    <property type="entry name" value="Glyas_Bleomycin-R_OHBP_Dase"/>
</dbReference>
<evidence type="ECO:0000313" key="2">
    <source>
        <dbReference type="EMBL" id="CAL5229417.1"/>
    </source>
</evidence>
<sequence>MAKARRPEAVDKLLDISSTGGIYMGSPEDRAEDVGGIIHYEHIQLYVPDLHQAYIFYCDGLGFTQDPGTWSKQRGGFKVLWFNLGRHQIHIVQKDVHQDTKGYITVVVPDAELVKKRLAAVKEALEGTKFRSEMRSVHGEQRLFATDPWGQDYMVLQSGQAGDFTMSMGMSELQLPVHPGTARAIAEFYKRVFHARIETPISGESVVYVGPGTKFRFTENAALGPVTNKKFTELYDGWHAAIYVSDFSGAFRAMEAADLIFTEHGFFDADISGLRDAQRFHQFRFQDIVALEDLEGDGWSVKKGEVIYQFGNEVRSLCHPKFMRALYNRHGDNFDVPEDIQTIV</sequence>
<dbReference type="Proteomes" id="UP001497392">
    <property type="component" value="Unassembled WGS sequence"/>
</dbReference>
<accession>A0ABP1GC41</accession>
<protein>
    <submittedName>
        <fullName evidence="2">G12738 protein</fullName>
    </submittedName>
</protein>
<name>A0ABP1GC41_9CHLO</name>
<proteinExistence type="predicted"/>